<keyword evidence="1" id="KW-0732">Signal</keyword>
<gene>
    <name evidence="2" type="ORF">DCS45_22520</name>
</gene>
<proteinExistence type="predicted"/>
<sequence length="225" mass="25117">MARGRAYLSWTLWVLLSVTFLGAGQGASAQTGCAGEFQYPAEEIESDIMRQILLGARGDIEEFFNFRFDAFCMDDEEYGAYYDVQGNYLVVGSEFFLDIANPPGNINRAIAVLAHEAAHAFQAKHGLLNMLVETNPHRVKCIELHADFLAGGYMGWRAKKYNVDARNLTEMFYDLGDELAGADIHHGRKAERFISFRQGFLTETTDEITLSSVGIAYVSQAKCDE</sequence>
<feature type="signal peptide" evidence="1">
    <location>
        <begin position="1"/>
        <end position="29"/>
    </location>
</feature>
<evidence type="ECO:0000313" key="2">
    <source>
        <dbReference type="EMBL" id="HAR54624.1"/>
    </source>
</evidence>
<feature type="chain" id="PRO_5016972158" description="Metalloprotease" evidence="1">
    <location>
        <begin position="30"/>
        <end position="225"/>
    </location>
</feature>
<evidence type="ECO:0000313" key="3">
    <source>
        <dbReference type="Proteomes" id="UP000264719"/>
    </source>
</evidence>
<organism evidence="2 3">
    <name type="scientific">Roseovarius nubinhibens</name>
    <dbReference type="NCBI Taxonomy" id="314263"/>
    <lineage>
        <taxon>Bacteria</taxon>
        <taxon>Pseudomonadati</taxon>
        <taxon>Pseudomonadota</taxon>
        <taxon>Alphaproteobacteria</taxon>
        <taxon>Rhodobacterales</taxon>
        <taxon>Roseobacteraceae</taxon>
        <taxon>Roseovarius</taxon>
    </lineage>
</organism>
<dbReference type="Proteomes" id="UP000264719">
    <property type="component" value="Unassembled WGS sequence"/>
</dbReference>
<evidence type="ECO:0008006" key="4">
    <source>
        <dbReference type="Google" id="ProtNLM"/>
    </source>
</evidence>
<dbReference type="RefSeq" id="WP_339853862.1">
    <property type="nucleotide sequence ID" value="NZ_CAXAXR010000006.1"/>
</dbReference>
<reference evidence="2 3" key="1">
    <citation type="journal article" date="2018" name="Nat. Biotechnol.">
        <title>A standardized bacterial taxonomy based on genome phylogeny substantially revises the tree of life.</title>
        <authorList>
            <person name="Parks D.H."/>
            <person name="Chuvochina M."/>
            <person name="Waite D.W."/>
            <person name="Rinke C."/>
            <person name="Skarshewski A."/>
            <person name="Chaumeil P.A."/>
            <person name="Hugenholtz P."/>
        </authorList>
    </citation>
    <scope>NUCLEOTIDE SEQUENCE [LARGE SCALE GENOMIC DNA]</scope>
    <source>
        <strain evidence="2">UBA9169</strain>
    </source>
</reference>
<name>A0A348WJB2_9RHOB</name>
<evidence type="ECO:0000256" key="1">
    <source>
        <dbReference type="SAM" id="SignalP"/>
    </source>
</evidence>
<protein>
    <recommendedName>
        <fullName evidence="4">Metalloprotease</fullName>
    </recommendedName>
</protein>
<dbReference type="AlphaFoldDB" id="A0A348WJB2"/>
<dbReference type="EMBL" id="DMVW01000220">
    <property type="protein sequence ID" value="HAR54624.1"/>
    <property type="molecule type" value="Genomic_DNA"/>
</dbReference>
<accession>A0A348WJB2</accession>
<comment type="caution">
    <text evidence="2">The sequence shown here is derived from an EMBL/GenBank/DDBJ whole genome shotgun (WGS) entry which is preliminary data.</text>
</comment>